<dbReference type="Gene3D" id="1.20.5.170">
    <property type="match status" value="1"/>
</dbReference>
<evidence type="ECO:0000313" key="10">
    <source>
        <dbReference type="EMBL" id="ORY41667.1"/>
    </source>
</evidence>
<evidence type="ECO:0000256" key="5">
    <source>
        <dbReference type="ARBA" id="ARBA00023163"/>
    </source>
</evidence>
<keyword evidence="5" id="KW-0804">Transcription</keyword>
<dbReference type="GO" id="GO:0003677">
    <property type="term" value="F:DNA binding"/>
    <property type="evidence" value="ECO:0007669"/>
    <property type="project" value="UniProtKB-KW"/>
</dbReference>
<reference evidence="10 11" key="1">
    <citation type="submission" date="2016-07" db="EMBL/GenBank/DDBJ databases">
        <title>Pervasive Adenine N6-methylation of Active Genes in Fungi.</title>
        <authorList>
            <consortium name="DOE Joint Genome Institute"/>
            <person name="Mondo S.J."/>
            <person name="Dannebaum R.O."/>
            <person name="Kuo R.C."/>
            <person name="Labutti K."/>
            <person name="Haridas S."/>
            <person name="Kuo A."/>
            <person name="Salamov A."/>
            <person name="Ahrendt S.R."/>
            <person name="Lipzen A."/>
            <person name="Sullivan W."/>
            <person name="Andreopoulos W.B."/>
            <person name="Clum A."/>
            <person name="Lindquist E."/>
            <person name="Daum C."/>
            <person name="Ramamoorthy G.K."/>
            <person name="Gryganskyi A."/>
            <person name="Culley D."/>
            <person name="Magnuson J.K."/>
            <person name="James T.Y."/>
            <person name="O'Malley M.A."/>
            <person name="Stajich J.E."/>
            <person name="Spatafora J.W."/>
            <person name="Visel A."/>
            <person name="Grigoriev I.V."/>
        </authorList>
    </citation>
    <scope>NUCLEOTIDE SEQUENCE [LARGE SCALE GENOMIC DNA]</scope>
    <source>
        <strain evidence="10 11">JEL800</strain>
    </source>
</reference>
<evidence type="ECO:0000256" key="8">
    <source>
        <dbReference type="SAM" id="Coils"/>
    </source>
</evidence>
<dbReference type="GO" id="GO:0005634">
    <property type="term" value="C:nucleus"/>
    <property type="evidence" value="ECO:0007669"/>
    <property type="project" value="UniProtKB-SubCell"/>
</dbReference>
<feature type="compositionally biased region" description="Low complexity" evidence="9">
    <location>
        <begin position="20"/>
        <end position="39"/>
    </location>
</feature>
<feature type="region of interest" description="Disordered" evidence="9">
    <location>
        <begin position="1"/>
        <end position="73"/>
    </location>
</feature>
<evidence type="ECO:0008006" key="12">
    <source>
        <dbReference type="Google" id="ProtNLM"/>
    </source>
</evidence>
<dbReference type="GO" id="GO:0000981">
    <property type="term" value="F:DNA-binding transcription factor activity, RNA polymerase II-specific"/>
    <property type="evidence" value="ECO:0007669"/>
    <property type="project" value="InterPro"/>
</dbReference>
<evidence type="ECO:0000256" key="1">
    <source>
        <dbReference type="ARBA" id="ARBA00004123"/>
    </source>
</evidence>
<dbReference type="PANTHER" id="PTHR46714:SF6">
    <property type="entry name" value="TRANSCRIPTIONAL ACTIVATOR HAC1"/>
    <property type="match status" value="1"/>
</dbReference>
<name>A0A1Y2C448_9FUNG</name>
<gene>
    <name evidence="10" type="ORF">BCR33DRAFT_718810</name>
</gene>
<evidence type="ECO:0000256" key="3">
    <source>
        <dbReference type="ARBA" id="ARBA00023015"/>
    </source>
</evidence>
<dbReference type="Proteomes" id="UP000193642">
    <property type="component" value="Unassembled WGS sequence"/>
</dbReference>
<keyword evidence="7" id="KW-0539">Nucleus</keyword>
<protein>
    <recommendedName>
        <fullName evidence="12">BZIP domain-containing protein</fullName>
    </recommendedName>
</protein>
<sequence>MPRSEPRTTSAKTNYEAAESPSSSSSNVYRSDSDTTSDSAEAPKPVRRVRKGTSSVGLDKDRRRQVQKKEAAKAFRERQRIHLQQLEQRVRDLEQRDAIENRALKERLEQLELQNRRLREASFSFASNASAKLPASPPSVACSPTFFMPHSNINDLLIFDRSLPALSPVSAGVNINFSSLLHHHPQASSN</sequence>
<evidence type="ECO:0000256" key="4">
    <source>
        <dbReference type="ARBA" id="ARBA00023125"/>
    </source>
</evidence>
<keyword evidence="8" id="KW-0175">Coiled coil</keyword>
<dbReference type="PANTHER" id="PTHR46714">
    <property type="entry name" value="TRANSCRIPTIONAL ACTIVATOR HAC1"/>
    <property type="match status" value="1"/>
</dbReference>
<keyword evidence="11" id="KW-1185">Reference proteome</keyword>
<dbReference type="STRING" id="329046.A0A1Y2C448"/>
<feature type="coiled-coil region" evidence="8">
    <location>
        <begin position="76"/>
        <end position="121"/>
    </location>
</feature>
<evidence type="ECO:0000256" key="9">
    <source>
        <dbReference type="SAM" id="MobiDB-lite"/>
    </source>
</evidence>
<comment type="caution">
    <text evidence="10">The sequence shown here is derived from an EMBL/GenBank/DDBJ whole genome shotgun (WGS) entry which is preliminary data.</text>
</comment>
<dbReference type="GO" id="GO:0045944">
    <property type="term" value="P:positive regulation of transcription by RNA polymerase II"/>
    <property type="evidence" value="ECO:0007669"/>
    <property type="project" value="InterPro"/>
</dbReference>
<keyword evidence="3" id="KW-0805">Transcription regulation</keyword>
<organism evidence="10 11">
    <name type="scientific">Rhizoclosmatium globosum</name>
    <dbReference type="NCBI Taxonomy" id="329046"/>
    <lineage>
        <taxon>Eukaryota</taxon>
        <taxon>Fungi</taxon>
        <taxon>Fungi incertae sedis</taxon>
        <taxon>Chytridiomycota</taxon>
        <taxon>Chytridiomycota incertae sedis</taxon>
        <taxon>Chytridiomycetes</taxon>
        <taxon>Chytridiales</taxon>
        <taxon>Chytriomycetaceae</taxon>
        <taxon>Rhizoclosmatium</taxon>
    </lineage>
</organism>
<evidence type="ECO:0000256" key="6">
    <source>
        <dbReference type="ARBA" id="ARBA00023230"/>
    </source>
</evidence>
<evidence type="ECO:0000256" key="2">
    <source>
        <dbReference type="ARBA" id="ARBA00007163"/>
    </source>
</evidence>
<dbReference type="AlphaFoldDB" id="A0A1Y2C448"/>
<dbReference type="InterPro" id="IPR044280">
    <property type="entry name" value="Hac1/HY5"/>
</dbReference>
<proteinExistence type="inferred from homology"/>
<evidence type="ECO:0000313" key="11">
    <source>
        <dbReference type="Proteomes" id="UP000193642"/>
    </source>
</evidence>
<dbReference type="GO" id="GO:0006986">
    <property type="term" value="P:response to unfolded protein"/>
    <property type="evidence" value="ECO:0007669"/>
    <property type="project" value="UniProtKB-KW"/>
</dbReference>
<comment type="subcellular location">
    <subcellularLocation>
        <location evidence="1">Nucleus</location>
    </subcellularLocation>
</comment>
<evidence type="ECO:0000256" key="7">
    <source>
        <dbReference type="ARBA" id="ARBA00023242"/>
    </source>
</evidence>
<keyword evidence="4" id="KW-0238">DNA-binding</keyword>
<keyword evidence="6" id="KW-0834">Unfolded protein response</keyword>
<dbReference type="EMBL" id="MCGO01000031">
    <property type="protein sequence ID" value="ORY41667.1"/>
    <property type="molecule type" value="Genomic_DNA"/>
</dbReference>
<accession>A0A1Y2C448</accession>
<feature type="compositionally biased region" description="Basic and acidic residues" evidence="9">
    <location>
        <begin position="58"/>
        <end position="73"/>
    </location>
</feature>
<comment type="similarity">
    <text evidence="2">Belongs to the bZIP family.</text>
</comment>